<protein>
    <submittedName>
        <fullName evidence="2">Uncharacterized protein</fullName>
    </submittedName>
</protein>
<dbReference type="Proteomes" id="UP000887575">
    <property type="component" value="Unassembled WGS sequence"/>
</dbReference>
<keyword evidence="1" id="KW-1185">Reference proteome</keyword>
<proteinExistence type="predicted"/>
<name>A0AAF3FCR2_9BILA</name>
<dbReference type="WBParaSite" id="MBELARI_LOCUS4390">
    <property type="protein sequence ID" value="MBELARI_LOCUS4390"/>
    <property type="gene ID" value="MBELARI_LOCUS4390"/>
</dbReference>
<evidence type="ECO:0000313" key="1">
    <source>
        <dbReference type="Proteomes" id="UP000887575"/>
    </source>
</evidence>
<reference evidence="2" key="1">
    <citation type="submission" date="2024-02" db="UniProtKB">
        <authorList>
            <consortium name="WormBaseParasite"/>
        </authorList>
    </citation>
    <scope>IDENTIFICATION</scope>
</reference>
<organism evidence="1 2">
    <name type="scientific">Mesorhabditis belari</name>
    <dbReference type="NCBI Taxonomy" id="2138241"/>
    <lineage>
        <taxon>Eukaryota</taxon>
        <taxon>Metazoa</taxon>
        <taxon>Ecdysozoa</taxon>
        <taxon>Nematoda</taxon>
        <taxon>Chromadorea</taxon>
        <taxon>Rhabditida</taxon>
        <taxon>Rhabditina</taxon>
        <taxon>Rhabditomorpha</taxon>
        <taxon>Rhabditoidea</taxon>
        <taxon>Rhabditidae</taxon>
        <taxon>Mesorhabditinae</taxon>
        <taxon>Mesorhabditis</taxon>
    </lineage>
</organism>
<accession>A0AAF3FCR2</accession>
<evidence type="ECO:0000313" key="2">
    <source>
        <dbReference type="WBParaSite" id="MBELARI_LOCUS4390"/>
    </source>
</evidence>
<sequence>MFSSSTGLPAAEPPAMALAPSFVVPKTAFEEKLSKAQYQKQLLELELKCTDEITEQISNLCTRVARLRLLTAKRYRELLSTIPITEEMWRRDIHIAEKQLLNLPNCEVIEPMNSNKEEKATDVERRLAKLAMQTRNLAMLDHHLYKQGRHATEQRTKLGEITRVVEHVSKQFEAKERKALRVVATIDDEHYPSGHILANFSRSIFFIGAAVDTLQLASEIPQLFGLEKSVNEIHDVRSSLNSFLNKLKSKLGEACVGVPKGELEDFYEEQATESIGSPKRFNGSTTKFMDPDLLSTSISQIFEESKTEDLITAVPPDFGAETPRSVTAKTPAATVLMPPKSICLNNLFRPLPEETKVWKVQSEISGDVYIFERSCSEVCKEGCTHIADMEHRFVAFVTGNLKH</sequence>
<dbReference type="AlphaFoldDB" id="A0AAF3FCR2"/>